<dbReference type="AlphaFoldDB" id="A0A841I022"/>
<keyword evidence="8" id="KW-1185">Reference proteome</keyword>
<evidence type="ECO:0000256" key="4">
    <source>
        <dbReference type="ARBA" id="ARBA00022679"/>
    </source>
</evidence>
<comment type="similarity">
    <text evidence="2">Belongs to the glycosyltransferase 2 family.</text>
</comment>
<dbReference type="RefSeq" id="WP_183985589.1">
    <property type="nucleotide sequence ID" value="NZ_JACHHG010000004.1"/>
</dbReference>
<name>A0A841I022_9DEIO</name>
<dbReference type="PANTHER" id="PTHR48090:SF10">
    <property type="entry name" value="GLUCOSYL-3-PHOSPHOGLYCERATE SYNTHASE"/>
    <property type="match status" value="1"/>
</dbReference>
<dbReference type="CDD" id="cd04179">
    <property type="entry name" value="DPM_DPG-synthase_like"/>
    <property type="match status" value="1"/>
</dbReference>
<dbReference type="InterPro" id="IPR029044">
    <property type="entry name" value="Nucleotide-diphossugar_trans"/>
</dbReference>
<proteinExistence type="inferred from homology"/>
<evidence type="ECO:0000259" key="6">
    <source>
        <dbReference type="Pfam" id="PF00535"/>
    </source>
</evidence>
<comment type="cofactor">
    <cofactor evidence="1">
        <name>Mg(2+)</name>
        <dbReference type="ChEBI" id="CHEBI:18420"/>
    </cofactor>
</comment>
<dbReference type="EMBL" id="JACHHG010000004">
    <property type="protein sequence ID" value="MBB6097789.1"/>
    <property type="molecule type" value="Genomic_DNA"/>
</dbReference>
<dbReference type="SUPFAM" id="SSF53448">
    <property type="entry name" value="Nucleotide-diphospho-sugar transferases"/>
    <property type="match status" value="1"/>
</dbReference>
<reference evidence="7 8" key="1">
    <citation type="submission" date="2020-08" db="EMBL/GenBank/DDBJ databases">
        <title>Genomic Encyclopedia of Type Strains, Phase IV (KMG-IV): sequencing the most valuable type-strain genomes for metagenomic binning, comparative biology and taxonomic classification.</title>
        <authorList>
            <person name="Goeker M."/>
        </authorList>
    </citation>
    <scope>NUCLEOTIDE SEQUENCE [LARGE SCALE GENOMIC DNA]</scope>
    <source>
        <strain evidence="7 8">DSM 21458</strain>
    </source>
</reference>
<evidence type="ECO:0000256" key="5">
    <source>
        <dbReference type="ARBA" id="ARBA00022842"/>
    </source>
</evidence>
<organism evidence="7 8">
    <name type="scientific">Deinobacterium chartae</name>
    <dbReference type="NCBI Taxonomy" id="521158"/>
    <lineage>
        <taxon>Bacteria</taxon>
        <taxon>Thermotogati</taxon>
        <taxon>Deinococcota</taxon>
        <taxon>Deinococci</taxon>
        <taxon>Deinococcales</taxon>
        <taxon>Deinococcaceae</taxon>
        <taxon>Deinobacterium</taxon>
    </lineage>
</organism>
<dbReference type="Proteomes" id="UP000569951">
    <property type="component" value="Unassembled WGS sequence"/>
</dbReference>
<comment type="caution">
    <text evidence="7">The sequence shown here is derived from an EMBL/GenBank/DDBJ whole genome shotgun (WGS) entry which is preliminary data.</text>
</comment>
<evidence type="ECO:0000256" key="1">
    <source>
        <dbReference type="ARBA" id="ARBA00001946"/>
    </source>
</evidence>
<keyword evidence="3" id="KW-0328">Glycosyltransferase</keyword>
<dbReference type="Pfam" id="PF00535">
    <property type="entry name" value="Glycos_transf_2"/>
    <property type="match status" value="1"/>
</dbReference>
<dbReference type="InterPro" id="IPR050256">
    <property type="entry name" value="Glycosyltransferase_2"/>
</dbReference>
<evidence type="ECO:0000313" key="7">
    <source>
        <dbReference type="EMBL" id="MBB6097789.1"/>
    </source>
</evidence>
<protein>
    <submittedName>
        <fullName evidence="7">Glycosyltransferase involved in cell wall biosynthesis</fullName>
    </submittedName>
</protein>
<evidence type="ECO:0000256" key="3">
    <source>
        <dbReference type="ARBA" id="ARBA00022676"/>
    </source>
</evidence>
<feature type="domain" description="Glycosyltransferase 2-like" evidence="6">
    <location>
        <begin position="10"/>
        <end position="145"/>
    </location>
</feature>
<sequence>MGASTLDAAVIIPAYNEQETVGRVVEAARVLNVPVVVVSDGSKDKTAEVARAAGAQVVDLSPNRGKGGAIAAGLEATDATFVLLLDADLVGLTREHLESLLLPVVRGELDMTIGVFRSGGLLTDFGNRATPHLSGQRACRREWLQAVPHLAEERWPEPAITEHLRRSGANWRYVPLLQVSQVMKEIKRGFWSGLKHRAKMYRDLVSYRARRREPSES</sequence>
<gene>
    <name evidence="7" type="ORF">HNR42_001212</name>
</gene>
<evidence type="ECO:0000313" key="8">
    <source>
        <dbReference type="Proteomes" id="UP000569951"/>
    </source>
</evidence>
<dbReference type="Gene3D" id="3.90.550.10">
    <property type="entry name" value="Spore Coat Polysaccharide Biosynthesis Protein SpsA, Chain A"/>
    <property type="match status" value="1"/>
</dbReference>
<keyword evidence="4 7" id="KW-0808">Transferase</keyword>
<dbReference type="PANTHER" id="PTHR48090">
    <property type="entry name" value="UNDECAPRENYL-PHOSPHATE 4-DEOXY-4-FORMAMIDO-L-ARABINOSE TRANSFERASE-RELATED"/>
    <property type="match status" value="1"/>
</dbReference>
<accession>A0A841I022</accession>
<evidence type="ECO:0000256" key="2">
    <source>
        <dbReference type="ARBA" id="ARBA00006739"/>
    </source>
</evidence>
<dbReference type="GO" id="GO:0016757">
    <property type="term" value="F:glycosyltransferase activity"/>
    <property type="evidence" value="ECO:0007669"/>
    <property type="project" value="UniProtKB-KW"/>
</dbReference>
<dbReference type="InterPro" id="IPR001173">
    <property type="entry name" value="Glyco_trans_2-like"/>
</dbReference>
<keyword evidence="5" id="KW-0460">Magnesium</keyword>